<protein>
    <submittedName>
        <fullName evidence="2">Uncharacterized protein</fullName>
    </submittedName>
</protein>
<name>E9HBQ7_DAPPU</name>
<reference evidence="2 3" key="1">
    <citation type="journal article" date="2011" name="Science">
        <title>The ecoresponsive genome of Daphnia pulex.</title>
        <authorList>
            <person name="Colbourne J.K."/>
            <person name="Pfrender M.E."/>
            <person name="Gilbert D."/>
            <person name="Thomas W.K."/>
            <person name="Tucker A."/>
            <person name="Oakley T.H."/>
            <person name="Tokishita S."/>
            <person name="Aerts A."/>
            <person name="Arnold G.J."/>
            <person name="Basu M.K."/>
            <person name="Bauer D.J."/>
            <person name="Caceres C.E."/>
            <person name="Carmel L."/>
            <person name="Casola C."/>
            <person name="Choi J.H."/>
            <person name="Detter J.C."/>
            <person name="Dong Q."/>
            <person name="Dusheyko S."/>
            <person name="Eads B.D."/>
            <person name="Frohlich T."/>
            <person name="Geiler-Samerotte K.A."/>
            <person name="Gerlach D."/>
            <person name="Hatcher P."/>
            <person name="Jogdeo S."/>
            <person name="Krijgsveld J."/>
            <person name="Kriventseva E.V."/>
            <person name="Kultz D."/>
            <person name="Laforsch C."/>
            <person name="Lindquist E."/>
            <person name="Lopez J."/>
            <person name="Manak J.R."/>
            <person name="Muller J."/>
            <person name="Pangilinan J."/>
            <person name="Patwardhan R.P."/>
            <person name="Pitluck S."/>
            <person name="Pritham E.J."/>
            <person name="Rechtsteiner A."/>
            <person name="Rho M."/>
            <person name="Rogozin I.B."/>
            <person name="Sakarya O."/>
            <person name="Salamov A."/>
            <person name="Schaack S."/>
            <person name="Shapiro H."/>
            <person name="Shiga Y."/>
            <person name="Skalitzky C."/>
            <person name="Smith Z."/>
            <person name="Souvorov A."/>
            <person name="Sung W."/>
            <person name="Tang Z."/>
            <person name="Tsuchiya D."/>
            <person name="Tu H."/>
            <person name="Vos H."/>
            <person name="Wang M."/>
            <person name="Wolf Y.I."/>
            <person name="Yamagata H."/>
            <person name="Yamada T."/>
            <person name="Ye Y."/>
            <person name="Shaw J.R."/>
            <person name="Andrews J."/>
            <person name="Crease T.J."/>
            <person name="Tang H."/>
            <person name="Lucas S.M."/>
            <person name="Robertson H.M."/>
            <person name="Bork P."/>
            <person name="Koonin E.V."/>
            <person name="Zdobnov E.M."/>
            <person name="Grigoriev I.V."/>
            <person name="Lynch M."/>
            <person name="Boore J.L."/>
        </authorList>
    </citation>
    <scope>NUCLEOTIDE SEQUENCE [LARGE SCALE GENOMIC DNA]</scope>
</reference>
<feature type="region of interest" description="Disordered" evidence="1">
    <location>
        <begin position="141"/>
        <end position="160"/>
    </location>
</feature>
<sequence length="229" mass="24760">MSLQSDRSSVKKQKKPRSRPSSVASGRSNLRRGASRRPSELYISSGEAAAAAAVEHAEQQHRSEESSDQGEQAGPTQEEPVEEGDGDYGEESSSGPTQEVEFYPSSAYLFSYRNIIPQTRRGSSDTSSFWNCCSSNKYLPENNNSSQGGGDGGITNSSSRASTIPLTRMANEYGVQTYGANAMRAVTAYNYNTAAVEQPTTQQGLVGLKTASRGHRGKFKTILQIEEQP</sequence>
<feature type="compositionally biased region" description="Acidic residues" evidence="1">
    <location>
        <begin position="79"/>
        <end position="90"/>
    </location>
</feature>
<organism evidence="2 3">
    <name type="scientific">Daphnia pulex</name>
    <name type="common">Water flea</name>
    <dbReference type="NCBI Taxonomy" id="6669"/>
    <lineage>
        <taxon>Eukaryota</taxon>
        <taxon>Metazoa</taxon>
        <taxon>Ecdysozoa</taxon>
        <taxon>Arthropoda</taxon>
        <taxon>Crustacea</taxon>
        <taxon>Branchiopoda</taxon>
        <taxon>Diplostraca</taxon>
        <taxon>Cladocera</taxon>
        <taxon>Anomopoda</taxon>
        <taxon>Daphniidae</taxon>
        <taxon>Daphnia</taxon>
    </lineage>
</organism>
<feature type="region of interest" description="Disordered" evidence="1">
    <location>
        <begin position="1"/>
        <end position="100"/>
    </location>
</feature>
<gene>
    <name evidence="2" type="ORF">DAPPUDRAFT_256596</name>
</gene>
<dbReference type="KEGG" id="dpx:DAPPUDRAFT_256596"/>
<dbReference type="InParanoid" id="E9HBQ7"/>
<dbReference type="Proteomes" id="UP000000305">
    <property type="component" value="Unassembled WGS sequence"/>
</dbReference>
<dbReference type="HOGENOM" id="CLU_1210876_0_0_1"/>
<keyword evidence="3" id="KW-1185">Reference proteome</keyword>
<evidence type="ECO:0000313" key="2">
    <source>
        <dbReference type="EMBL" id="EFX70762.1"/>
    </source>
</evidence>
<accession>E9HBQ7</accession>
<evidence type="ECO:0000313" key="3">
    <source>
        <dbReference type="Proteomes" id="UP000000305"/>
    </source>
</evidence>
<dbReference type="EMBL" id="GL732617">
    <property type="protein sequence ID" value="EFX70762.1"/>
    <property type="molecule type" value="Genomic_DNA"/>
</dbReference>
<dbReference type="AlphaFoldDB" id="E9HBQ7"/>
<evidence type="ECO:0000256" key="1">
    <source>
        <dbReference type="SAM" id="MobiDB-lite"/>
    </source>
</evidence>
<proteinExistence type="predicted"/>
<feature type="compositionally biased region" description="Basic and acidic residues" evidence="1">
    <location>
        <begin position="55"/>
        <end position="65"/>
    </location>
</feature>
<dbReference type="OrthoDB" id="444379at2759"/>